<dbReference type="Gene3D" id="3.40.50.300">
    <property type="entry name" value="P-loop containing nucleotide triphosphate hydrolases"/>
    <property type="match status" value="1"/>
</dbReference>
<dbReference type="AlphaFoldDB" id="A0A128EUY6"/>
<dbReference type="GO" id="GO:0005524">
    <property type="term" value="F:ATP binding"/>
    <property type="evidence" value="ECO:0007669"/>
    <property type="project" value="UniProtKB-UniRule"/>
</dbReference>
<keyword evidence="5 10" id="KW-0547">Nucleotide-binding</keyword>
<keyword evidence="13" id="KW-1185">Reference proteome</keyword>
<evidence type="ECO:0000256" key="4">
    <source>
        <dbReference type="ARBA" id="ARBA00022679"/>
    </source>
</evidence>
<dbReference type="RefSeq" id="WP_062660895.1">
    <property type="nucleotide sequence ID" value="NZ_FIZX01000001.1"/>
</dbReference>
<dbReference type="GO" id="GO:0006220">
    <property type="term" value="P:pyrimidine nucleotide metabolic process"/>
    <property type="evidence" value="ECO:0007669"/>
    <property type="project" value="UniProtKB-UniRule"/>
</dbReference>
<dbReference type="Proteomes" id="UP000071641">
    <property type="component" value="Unassembled WGS sequence"/>
</dbReference>
<evidence type="ECO:0000256" key="8">
    <source>
        <dbReference type="ARBA" id="ARBA00047615"/>
    </source>
</evidence>
<dbReference type="GO" id="GO:0036431">
    <property type="term" value="F:dCMP kinase activity"/>
    <property type="evidence" value="ECO:0007669"/>
    <property type="project" value="InterPro"/>
</dbReference>
<evidence type="ECO:0000256" key="5">
    <source>
        <dbReference type="ARBA" id="ARBA00022741"/>
    </source>
</evidence>
<accession>A0A128EUY6</accession>
<protein>
    <recommendedName>
        <fullName evidence="10">Cytidylate kinase</fullName>
        <shortName evidence="10">CK</shortName>
        <ecNumber evidence="10">2.7.4.25</ecNumber>
    </recommendedName>
    <alternativeName>
        <fullName evidence="10">Cytidine monophosphate kinase</fullName>
        <shortName evidence="10">CMP kinase</shortName>
    </alternativeName>
</protein>
<keyword evidence="3 10" id="KW-0963">Cytoplasm</keyword>
<dbReference type="GO" id="GO:0036430">
    <property type="term" value="F:CMP kinase activity"/>
    <property type="evidence" value="ECO:0007669"/>
    <property type="project" value="RHEA"/>
</dbReference>
<evidence type="ECO:0000256" key="2">
    <source>
        <dbReference type="ARBA" id="ARBA00009427"/>
    </source>
</evidence>
<comment type="catalytic activity">
    <reaction evidence="9 10">
        <text>CMP + ATP = CDP + ADP</text>
        <dbReference type="Rhea" id="RHEA:11600"/>
        <dbReference type="ChEBI" id="CHEBI:30616"/>
        <dbReference type="ChEBI" id="CHEBI:58069"/>
        <dbReference type="ChEBI" id="CHEBI:60377"/>
        <dbReference type="ChEBI" id="CHEBI:456216"/>
        <dbReference type="EC" id="2.7.4.25"/>
    </reaction>
</comment>
<evidence type="ECO:0000256" key="6">
    <source>
        <dbReference type="ARBA" id="ARBA00022777"/>
    </source>
</evidence>
<dbReference type="EMBL" id="FIZX01000001">
    <property type="protein sequence ID" value="CZF77955.1"/>
    <property type="molecule type" value="Genomic_DNA"/>
</dbReference>
<comment type="subcellular location">
    <subcellularLocation>
        <location evidence="1 10">Cytoplasm</location>
    </subcellularLocation>
</comment>
<evidence type="ECO:0000313" key="13">
    <source>
        <dbReference type="Proteomes" id="UP000071641"/>
    </source>
</evidence>
<dbReference type="GO" id="GO:0005829">
    <property type="term" value="C:cytosol"/>
    <property type="evidence" value="ECO:0007669"/>
    <property type="project" value="TreeGrafter"/>
</dbReference>
<evidence type="ECO:0000256" key="7">
    <source>
        <dbReference type="ARBA" id="ARBA00022840"/>
    </source>
</evidence>
<dbReference type="EC" id="2.7.4.25" evidence="10"/>
<evidence type="ECO:0000256" key="1">
    <source>
        <dbReference type="ARBA" id="ARBA00004496"/>
    </source>
</evidence>
<dbReference type="FunFam" id="3.40.50.300:FF:000262">
    <property type="entry name" value="Cytidylate kinase"/>
    <property type="match status" value="1"/>
</dbReference>
<dbReference type="InterPro" id="IPR027417">
    <property type="entry name" value="P-loop_NTPase"/>
</dbReference>
<dbReference type="OrthoDB" id="9807434at2"/>
<evidence type="ECO:0000256" key="9">
    <source>
        <dbReference type="ARBA" id="ARBA00048478"/>
    </source>
</evidence>
<dbReference type="HAMAP" id="MF_00238">
    <property type="entry name" value="Cytidyl_kinase_type1"/>
    <property type="match status" value="1"/>
</dbReference>
<dbReference type="InterPro" id="IPR003136">
    <property type="entry name" value="Cytidylate_kin"/>
</dbReference>
<feature type="domain" description="Cytidylate kinase" evidence="11">
    <location>
        <begin position="8"/>
        <end position="221"/>
    </location>
</feature>
<dbReference type="PANTHER" id="PTHR21299">
    <property type="entry name" value="CYTIDYLATE KINASE/PANTOATE-BETA-ALANINE LIGASE"/>
    <property type="match status" value="1"/>
</dbReference>
<dbReference type="SUPFAM" id="SSF52540">
    <property type="entry name" value="P-loop containing nucleoside triphosphate hydrolases"/>
    <property type="match status" value="1"/>
</dbReference>
<comment type="similarity">
    <text evidence="2 10">Belongs to the cytidylate kinase family. Type 1 subfamily.</text>
</comment>
<reference evidence="13" key="1">
    <citation type="submission" date="2016-02" db="EMBL/GenBank/DDBJ databases">
        <authorList>
            <person name="Rodrigo-Torres Lidia"/>
            <person name="Arahal R.David."/>
        </authorList>
    </citation>
    <scope>NUCLEOTIDE SEQUENCE [LARGE SCALE GENOMIC DNA]</scope>
    <source>
        <strain evidence="13">CECT 9029</strain>
    </source>
</reference>
<dbReference type="InterPro" id="IPR011994">
    <property type="entry name" value="Cytidylate_kinase_dom"/>
</dbReference>
<comment type="catalytic activity">
    <reaction evidence="8 10">
        <text>dCMP + ATP = dCDP + ADP</text>
        <dbReference type="Rhea" id="RHEA:25094"/>
        <dbReference type="ChEBI" id="CHEBI:30616"/>
        <dbReference type="ChEBI" id="CHEBI:57566"/>
        <dbReference type="ChEBI" id="CHEBI:58593"/>
        <dbReference type="ChEBI" id="CHEBI:456216"/>
        <dbReference type="EC" id="2.7.4.25"/>
    </reaction>
</comment>
<organism evidence="12 13">
    <name type="scientific">Grimontia celer</name>
    <dbReference type="NCBI Taxonomy" id="1796497"/>
    <lineage>
        <taxon>Bacteria</taxon>
        <taxon>Pseudomonadati</taxon>
        <taxon>Pseudomonadota</taxon>
        <taxon>Gammaproteobacteria</taxon>
        <taxon>Vibrionales</taxon>
        <taxon>Vibrionaceae</taxon>
        <taxon>Grimontia</taxon>
    </lineage>
</organism>
<evidence type="ECO:0000256" key="10">
    <source>
        <dbReference type="HAMAP-Rule" id="MF_00238"/>
    </source>
</evidence>
<feature type="binding site" evidence="10">
    <location>
        <begin position="12"/>
        <end position="20"/>
    </location>
    <ligand>
        <name>ATP</name>
        <dbReference type="ChEBI" id="CHEBI:30616"/>
    </ligand>
</feature>
<dbReference type="NCBIfam" id="TIGR00017">
    <property type="entry name" value="cmk"/>
    <property type="match status" value="1"/>
</dbReference>
<dbReference type="STRING" id="1796497.GCE9029_00525"/>
<dbReference type="PANTHER" id="PTHR21299:SF2">
    <property type="entry name" value="CYTIDYLATE KINASE"/>
    <property type="match status" value="1"/>
</dbReference>
<dbReference type="GO" id="GO:0015949">
    <property type="term" value="P:nucleobase-containing small molecule interconversion"/>
    <property type="evidence" value="ECO:0007669"/>
    <property type="project" value="TreeGrafter"/>
</dbReference>
<dbReference type="CDD" id="cd02020">
    <property type="entry name" value="CMPK"/>
    <property type="match status" value="1"/>
</dbReference>
<evidence type="ECO:0000256" key="3">
    <source>
        <dbReference type="ARBA" id="ARBA00022490"/>
    </source>
</evidence>
<keyword evidence="7 10" id="KW-0067">ATP-binding</keyword>
<evidence type="ECO:0000313" key="12">
    <source>
        <dbReference type="EMBL" id="CZF77955.1"/>
    </source>
</evidence>
<keyword evidence="4 10" id="KW-0808">Transferase</keyword>
<name>A0A128EUY6_9GAMM</name>
<dbReference type="Pfam" id="PF02224">
    <property type="entry name" value="Cytidylate_kin"/>
    <property type="match status" value="1"/>
</dbReference>
<gene>
    <name evidence="10 12" type="primary">cmk</name>
    <name evidence="12" type="ORF">GCE9029_00525</name>
</gene>
<proteinExistence type="inferred from homology"/>
<evidence type="ECO:0000259" key="11">
    <source>
        <dbReference type="Pfam" id="PF02224"/>
    </source>
</evidence>
<keyword evidence="6 10" id="KW-0418">Kinase</keyword>
<sequence length="228" mass="24759">MSTQAPVITVDGPSGAGKGTLCMLLAEKLGWHLLDSGAIYRVLALAAIHHGVDPDSEDALVPLAAHLDVQFKAEGELVKVILEGEDVSSELRKEETGMAASKVAALPRVREALLRRQRAFADAPGLVADGRDMGTVVFPKAEVKIFLDASAEERAQRRMNQLQLKGLDVNFDRLLSEIQERDDRDRNRAVAPLRPADDALVLDSTSLNIEQVLEQALSYIESKLTVAS</sequence>